<dbReference type="SMART" id="SM00065">
    <property type="entry name" value="GAF"/>
    <property type="match status" value="1"/>
</dbReference>
<dbReference type="InterPro" id="IPR036097">
    <property type="entry name" value="HisK_dim/P_sf"/>
</dbReference>
<dbReference type="SUPFAM" id="SSF55874">
    <property type="entry name" value="ATPase domain of HSP90 chaperone/DNA topoisomerase II/histidine kinase"/>
    <property type="match status" value="1"/>
</dbReference>
<protein>
    <recommendedName>
        <fullName evidence="3">histidine kinase</fullName>
        <ecNumber evidence="3">2.7.13.3</ecNumber>
    </recommendedName>
</protein>
<evidence type="ECO:0000256" key="2">
    <source>
        <dbReference type="ARBA" id="ARBA00004651"/>
    </source>
</evidence>
<dbReference type="InterPro" id="IPR004358">
    <property type="entry name" value="Sig_transdc_His_kin-like_C"/>
</dbReference>
<accession>A0A494Z370</accession>
<keyword evidence="9" id="KW-0902">Two-component regulatory system</keyword>
<dbReference type="Gene3D" id="3.30.565.10">
    <property type="entry name" value="Histidine kinase-like ATPase, C-terminal domain"/>
    <property type="match status" value="1"/>
</dbReference>
<evidence type="ECO:0000256" key="1">
    <source>
        <dbReference type="ARBA" id="ARBA00000085"/>
    </source>
</evidence>
<dbReference type="InterPro" id="IPR005467">
    <property type="entry name" value="His_kinase_dom"/>
</dbReference>
<comment type="subcellular location">
    <subcellularLocation>
        <location evidence="2">Cell membrane</location>
        <topology evidence="2">Multi-pass membrane protein</topology>
    </subcellularLocation>
</comment>
<evidence type="ECO:0000256" key="6">
    <source>
        <dbReference type="ARBA" id="ARBA00022741"/>
    </source>
</evidence>
<evidence type="ECO:0000256" key="9">
    <source>
        <dbReference type="ARBA" id="ARBA00023012"/>
    </source>
</evidence>
<gene>
    <name evidence="11" type="ORF">D8M03_08675</name>
</gene>
<dbReference type="SMART" id="SM00387">
    <property type="entry name" value="HATPase_c"/>
    <property type="match status" value="1"/>
</dbReference>
<keyword evidence="12" id="KW-1185">Reference proteome</keyword>
<dbReference type="Pfam" id="PF02518">
    <property type="entry name" value="HATPase_c"/>
    <property type="match status" value="1"/>
</dbReference>
<dbReference type="SUPFAM" id="SSF55781">
    <property type="entry name" value="GAF domain-like"/>
    <property type="match status" value="1"/>
</dbReference>
<dbReference type="Gene3D" id="3.30.450.40">
    <property type="match status" value="1"/>
</dbReference>
<dbReference type="EC" id="2.7.13.3" evidence="3"/>
<dbReference type="PRINTS" id="PR00344">
    <property type="entry name" value="BCTRLSENSOR"/>
</dbReference>
<keyword evidence="8" id="KW-0067">ATP-binding</keyword>
<dbReference type="Gene3D" id="1.10.287.130">
    <property type="match status" value="1"/>
</dbReference>
<dbReference type="PANTHER" id="PTHR43711">
    <property type="entry name" value="TWO-COMPONENT HISTIDINE KINASE"/>
    <property type="match status" value="1"/>
</dbReference>
<keyword evidence="7" id="KW-0418">Kinase</keyword>
<comment type="caution">
    <text evidence="11">The sequence shown here is derived from an EMBL/GenBank/DDBJ whole genome shotgun (WGS) entry which is preliminary data.</text>
</comment>
<dbReference type="PANTHER" id="PTHR43711:SF1">
    <property type="entry name" value="HISTIDINE KINASE 1"/>
    <property type="match status" value="1"/>
</dbReference>
<dbReference type="OrthoDB" id="9790669at2"/>
<keyword evidence="4" id="KW-0597">Phosphoprotein</keyword>
<dbReference type="GO" id="GO:0000155">
    <property type="term" value="F:phosphorelay sensor kinase activity"/>
    <property type="evidence" value="ECO:0007669"/>
    <property type="project" value="InterPro"/>
</dbReference>
<keyword evidence="6" id="KW-0547">Nucleotide-binding</keyword>
<dbReference type="InterPro" id="IPR036890">
    <property type="entry name" value="HATPase_C_sf"/>
</dbReference>
<sequence>MSALSLEFQATEVKPLNESYMIVNRETLEILESSITNNTFAELYKFFCSSKMGAKKENFTIFFHSLMDQIIKEVKFDMVTASTFEVQINNFLTIEVKIYPTNNKYILFFKDNTKHAQVNGIIEENDQKLSILSEISEKILEFNEPKQILDSLFESLSSLLDVDFYTNYILDCSSKQIRLLNYHGVPPEKMKSIEILQLGEEGCGTVAETKQKLILEHVQTSTDPKAQVIKSMGLKAYICYPLLAHGKLLGTLSFGSSKRSTFSADEILLISEICERIAITLERVLLISNLKETNKELIKTNQQLLFEKERADKANNAKSNFLLLMSHELRTPLNSIMGYNQLLLTSQDKNLTATQQNQLEKMLNAGKQLKRMFDDMLDFVRYDNVSLTFDLKKVDINSLIDECIRDATYFSKCKRITIEFFKQKELSIFTDSKRLKQVFNNLLINAIKYNNSDGSIRIFTKVLEEAVMIEFQDTGIGIEENELSEIFKTFYRSSSNNPSIEGSGIGLSLSKQIINELGGSLTVSSKIGVGSAFTIKLPLN</sequence>
<dbReference type="CDD" id="cd00082">
    <property type="entry name" value="HisKA"/>
    <property type="match status" value="1"/>
</dbReference>
<dbReference type="CDD" id="cd00075">
    <property type="entry name" value="HATPase"/>
    <property type="match status" value="1"/>
</dbReference>
<dbReference type="InterPro" id="IPR003661">
    <property type="entry name" value="HisK_dim/P_dom"/>
</dbReference>
<dbReference type="SMART" id="SM00388">
    <property type="entry name" value="HisKA"/>
    <property type="match status" value="1"/>
</dbReference>
<evidence type="ECO:0000256" key="5">
    <source>
        <dbReference type="ARBA" id="ARBA00022679"/>
    </source>
</evidence>
<dbReference type="InterPro" id="IPR029016">
    <property type="entry name" value="GAF-like_dom_sf"/>
</dbReference>
<feature type="domain" description="Histidine kinase" evidence="10">
    <location>
        <begin position="324"/>
        <end position="540"/>
    </location>
</feature>
<dbReference type="InterPro" id="IPR050736">
    <property type="entry name" value="Sensor_HK_Regulatory"/>
</dbReference>
<dbReference type="Proteomes" id="UP000272238">
    <property type="component" value="Unassembled WGS sequence"/>
</dbReference>
<keyword evidence="5" id="KW-0808">Transferase</keyword>
<dbReference type="EMBL" id="RBZN01000017">
    <property type="protein sequence ID" value="RKQ16941.1"/>
    <property type="molecule type" value="Genomic_DNA"/>
</dbReference>
<dbReference type="SUPFAM" id="SSF47384">
    <property type="entry name" value="Homodimeric domain of signal transducing histidine kinase"/>
    <property type="match status" value="1"/>
</dbReference>
<reference evidence="11 12" key="1">
    <citation type="journal article" date="2016" name="Antonie Van Leeuwenhoek">
        <title>Lysinibacillus endophyticus sp. nov., an indole-3-acetic acid producing endophytic bacterium isolated from corn root (Zea mays cv. Xinken-5).</title>
        <authorList>
            <person name="Yu J."/>
            <person name="Guan X."/>
            <person name="Liu C."/>
            <person name="Xiang W."/>
            <person name="Yu Z."/>
            <person name="Liu X."/>
            <person name="Wang G."/>
        </authorList>
    </citation>
    <scope>NUCLEOTIDE SEQUENCE [LARGE SCALE GENOMIC DNA]</scope>
    <source>
        <strain evidence="11 12">DSM 100506</strain>
    </source>
</reference>
<dbReference type="Pfam" id="PF01590">
    <property type="entry name" value="GAF"/>
    <property type="match status" value="1"/>
</dbReference>
<evidence type="ECO:0000313" key="12">
    <source>
        <dbReference type="Proteomes" id="UP000272238"/>
    </source>
</evidence>
<evidence type="ECO:0000313" key="11">
    <source>
        <dbReference type="EMBL" id="RKQ16941.1"/>
    </source>
</evidence>
<dbReference type="AlphaFoldDB" id="A0A494Z370"/>
<evidence type="ECO:0000256" key="3">
    <source>
        <dbReference type="ARBA" id="ARBA00012438"/>
    </source>
</evidence>
<dbReference type="InterPro" id="IPR003018">
    <property type="entry name" value="GAF"/>
</dbReference>
<dbReference type="GO" id="GO:0005886">
    <property type="term" value="C:plasma membrane"/>
    <property type="evidence" value="ECO:0007669"/>
    <property type="project" value="UniProtKB-SubCell"/>
</dbReference>
<dbReference type="FunFam" id="3.30.565.10:FF:000006">
    <property type="entry name" value="Sensor histidine kinase WalK"/>
    <property type="match status" value="1"/>
</dbReference>
<name>A0A494Z370_9BACL</name>
<dbReference type="Pfam" id="PF00512">
    <property type="entry name" value="HisKA"/>
    <property type="match status" value="1"/>
</dbReference>
<evidence type="ECO:0000256" key="8">
    <source>
        <dbReference type="ARBA" id="ARBA00022840"/>
    </source>
</evidence>
<dbReference type="PROSITE" id="PS50109">
    <property type="entry name" value="HIS_KIN"/>
    <property type="match status" value="1"/>
</dbReference>
<organism evidence="11 12">
    <name type="scientific">Ureibacillus endophyticus</name>
    <dbReference type="NCBI Taxonomy" id="1978490"/>
    <lineage>
        <taxon>Bacteria</taxon>
        <taxon>Bacillati</taxon>
        <taxon>Bacillota</taxon>
        <taxon>Bacilli</taxon>
        <taxon>Bacillales</taxon>
        <taxon>Caryophanaceae</taxon>
        <taxon>Ureibacillus</taxon>
    </lineage>
</organism>
<evidence type="ECO:0000256" key="4">
    <source>
        <dbReference type="ARBA" id="ARBA00022553"/>
    </source>
</evidence>
<evidence type="ECO:0000256" key="7">
    <source>
        <dbReference type="ARBA" id="ARBA00022777"/>
    </source>
</evidence>
<dbReference type="InterPro" id="IPR003594">
    <property type="entry name" value="HATPase_dom"/>
</dbReference>
<dbReference type="GO" id="GO:0005524">
    <property type="term" value="F:ATP binding"/>
    <property type="evidence" value="ECO:0007669"/>
    <property type="project" value="UniProtKB-KW"/>
</dbReference>
<proteinExistence type="predicted"/>
<comment type="catalytic activity">
    <reaction evidence="1">
        <text>ATP + protein L-histidine = ADP + protein N-phospho-L-histidine.</text>
        <dbReference type="EC" id="2.7.13.3"/>
    </reaction>
</comment>
<evidence type="ECO:0000259" key="10">
    <source>
        <dbReference type="PROSITE" id="PS50109"/>
    </source>
</evidence>